<dbReference type="InterPro" id="IPR013022">
    <property type="entry name" value="Xyl_isomerase-like_TIM-brl"/>
</dbReference>
<gene>
    <name evidence="2" type="ORF">LU635_13680</name>
</gene>
<dbReference type="EMBL" id="JAJSON010000025">
    <property type="protein sequence ID" value="MCG9972694.1"/>
    <property type="molecule type" value="Genomic_DNA"/>
</dbReference>
<comment type="caution">
    <text evidence="2">The sequence shown here is derived from an EMBL/GenBank/DDBJ whole genome shotgun (WGS) entry which is preliminary data.</text>
</comment>
<evidence type="ECO:0000259" key="1">
    <source>
        <dbReference type="Pfam" id="PF01261"/>
    </source>
</evidence>
<dbReference type="GO" id="GO:0016853">
    <property type="term" value="F:isomerase activity"/>
    <property type="evidence" value="ECO:0007669"/>
    <property type="project" value="UniProtKB-KW"/>
</dbReference>
<feature type="domain" description="Xylose isomerase-like TIM barrel" evidence="1">
    <location>
        <begin position="65"/>
        <end position="314"/>
    </location>
</feature>
<dbReference type="SUPFAM" id="SSF51658">
    <property type="entry name" value="Xylose isomerase-like"/>
    <property type="match status" value="1"/>
</dbReference>
<sequence length="323" mass="36054">MFISLLLITTGLLSCKNKSENTNETSEKNEVTEKKNSLFFKISLAQWSLNKQIFAGDLDPMDFAEKASSMGFDGIEYVSGFYAERIKSADDPQAELKIVLDSLKAKSEEFGVKNVLIMVDGEGDLATTDSIVRNKAVENHKKWVDAANFLGCHSIRVNLFGAEDPEKWKNAAADALSKLSEYAAGKNVNVLVENHGYLSSNADLLVEVMELVDMKNCGTLPDFGNFCLKREDGERWEAECIEEYPKYEGVEKMMPYAKAVSAKSYSFNEQGEEEVIDYKRMLQIVKDAGYTGYIGIEFEGENMEPEKGIMATKELLVKAGKQL</sequence>
<name>A0A9X1UZY9_9FLAO</name>
<evidence type="ECO:0000313" key="2">
    <source>
        <dbReference type="EMBL" id="MCG9972694.1"/>
    </source>
</evidence>
<dbReference type="AlphaFoldDB" id="A0A9X1UZY9"/>
<dbReference type="InterPro" id="IPR050312">
    <property type="entry name" value="IolE/XylAMocC-like"/>
</dbReference>
<dbReference type="Pfam" id="PF01261">
    <property type="entry name" value="AP_endonuc_2"/>
    <property type="match status" value="1"/>
</dbReference>
<accession>A0A9X1UZY9</accession>
<reference evidence="2" key="1">
    <citation type="submission" date="2021-12" db="EMBL/GenBank/DDBJ databases">
        <title>Description of Gramella crocea sp. nov., a new bacterium isolated from activated sludge.</title>
        <authorList>
            <person name="Zhang X."/>
        </authorList>
    </citation>
    <scope>NUCLEOTIDE SEQUENCE</scope>
    <source>
        <strain evidence="2">YB25</strain>
    </source>
</reference>
<dbReference type="RefSeq" id="WP_240100054.1">
    <property type="nucleotide sequence ID" value="NZ_JAJSON010000025.1"/>
</dbReference>
<keyword evidence="2" id="KW-0413">Isomerase</keyword>
<dbReference type="PANTHER" id="PTHR12110">
    <property type="entry name" value="HYDROXYPYRUVATE ISOMERASE"/>
    <property type="match status" value="1"/>
</dbReference>
<proteinExistence type="predicted"/>
<dbReference type="Proteomes" id="UP001139344">
    <property type="component" value="Unassembled WGS sequence"/>
</dbReference>
<keyword evidence="3" id="KW-1185">Reference proteome</keyword>
<dbReference type="InterPro" id="IPR036237">
    <property type="entry name" value="Xyl_isomerase-like_sf"/>
</dbReference>
<organism evidence="2 3">
    <name type="scientific">Christiangramia crocea</name>
    <dbReference type="NCBI Taxonomy" id="2904124"/>
    <lineage>
        <taxon>Bacteria</taxon>
        <taxon>Pseudomonadati</taxon>
        <taxon>Bacteroidota</taxon>
        <taxon>Flavobacteriia</taxon>
        <taxon>Flavobacteriales</taxon>
        <taxon>Flavobacteriaceae</taxon>
        <taxon>Christiangramia</taxon>
    </lineage>
</organism>
<evidence type="ECO:0000313" key="3">
    <source>
        <dbReference type="Proteomes" id="UP001139344"/>
    </source>
</evidence>
<protein>
    <submittedName>
        <fullName evidence="2">Sugar phosphate isomerase/epimerase</fullName>
    </submittedName>
</protein>
<dbReference type="PANTHER" id="PTHR12110:SF53">
    <property type="entry name" value="BLR5974 PROTEIN"/>
    <property type="match status" value="1"/>
</dbReference>
<dbReference type="Gene3D" id="3.20.20.150">
    <property type="entry name" value="Divalent-metal-dependent TIM barrel enzymes"/>
    <property type="match status" value="1"/>
</dbReference>